<dbReference type="Proteomes" id="UP000051096">
    <property type="component" value="Unassembled WGS sequence"/>
</dbReference>
<dbReference type="PANTHER" id="PTHR43146:SF1">
    <property type="entry name" value="CANCER-RELATED NUCLEOSIDE-TRIPHOSPHATASE"/>
    <property type="match status" value="1"/>
</dbReference>
<keyword evidence="2" id="KW-0378">Hydrolase</keyword>
<dbReference type="PATRIC" id="fig|1703780.3.peg.2245"/>
<evidence type="ECO:0000256" key="3">
    <source>
        <dbReference type="ARBA" id="ARBA00022840"/>
    </source>
</evidence>
<proteinExistence type="predicted"/>
<comment type="caution">
    <text evidence="4">The sequence shown here is derived from an EMBL/GenBank/DDBJ whole genome shotgun (WGS) entry which is preliminary data.</text>
</comment>
<dbReference type="GO" id="GO:0005524">
    <property type="term" value="F:ATP binding"/>
    <property type="evidence" value="ECO:0007669"/>
    <property type="project" value="UniProtKB-KW"/>
</dbReference>
<name>A0A0S8GL56_UNCW3</name>
<dbReference type="PANTHER" id="PTHR43146">
    <property type="entry name" value="CANCER-RELATED NUCLEOSIDE-TRIPHOSPHATASE"/>
    <property type="match status" value="1"/>
</dbReference>
<evidence type="ECO:0000313" key="4">
    <source>
        <dbReference type="EMBL" id="KPK72346.1"/>
    </source>
</evidence>
<organism evidence="4 5">
    <name type="scientific">candidate division WOR_3 bacterium SM23_60</name>
    <dbReference type="NCBI Taxonomy" id="1703780"/>
    <lineage>
        <taxon>Bacteria</taxon>
        <taxon>Bacteria division WOR-3</taxon>
    </lineage>
</organism>
<dbReference type="Pfam" id="PF03266">
    <property type="entry name" value="NTPase_1"/>
    <property type="match status" value="1"/>
</dbReference>
<dbReference type="InterPro" id="IPR004948">
    <property type="entry name" value="Nuc-triphosphatase_THEP1"/>
</dbReference>
<reference evidence="4 5" key="1">
    <citation type="journal article" date="2015" name="Microbiome">
        <title>Genomic resolution of linkages in carbon, nitrogen, and sulfur cycling among widespread estuary sediment bacteria.</title>
        <authorList>
            <person name="Baker B.J."/>
            <person name="Lazar C.S."/>
            <person name="Teske A.P."/>
            <person name="Dick G.J."/>
        </authorList>
    </citation>
    <scope>NUCLEOTIDE SEQUENCE [LARGE SCALE GENOMIC DNA]</scope>
    <source>
        <strain evidence="4">SM23_60</strain>
    </source>
</reference>
<accession>A0A0S8GL56</accession>
<dbReference type="GO" id="GO:0017111">
    <property type="term" value="F:ribonucleoside triphosphate phosphatase activity"/>
    <property type="evidence" value="ECO:0007669"/>
    <property type="project" value="InterPro"/>
</dbReference>
<evidence type="ECO:0000313" key="5">
    <source>
        <dbReference type="Proteomes" id="UP000051096"/>
    </source>
</evidence>
<evidence type="ECO:0008006" key="6">
    <source>
        <dbReference type="Google" id="ProtNLM"/>
    </source>
</evidence>
<dbReference type="AlphaFoldDB" id="A0A0S8GL56"/>
<dbReference type="NCBIfam" id="NF010248">
    <property type="entry name" value="PRK13695.1"/>
    <property type="match status" value="1"/>
</dbReference>
<sequence>MNNILLTGRPRIGKTTVIKKVVQQLHRCAGFYTQEIKEGKTRVGFRLVTFDSKTCILSHKRIKSQYRVGKYRVNRDCIERLGVAAIEQGIAKKYTVIIDEIGKMELFSGTFKKAVIRALISDAPVLGTILQRSHPFCDTIRKRDDVTIIEVTEENRDSLPVAIRTMWDHL</sequence>
<evidence type="ECO:0000256" key="1">
    <source>
        <dbReference type="ARBA" id="ARBA00022741"/>
    </source>
</evidence>
<evidence type="ECO:0000256" key="2">
    <source>
        <dbReference type="ARBA" id="ARBA00022801"/>
    </source>
</evidence>
<dbReference type="InterPro" id="IPR027417">
    <property type="entry name" value="P-loop_NTPase"/>
</dbReference>
<protein>
    <recommendedName>
        <fullName evidence="6">AAA+ ATPase domain-containing protein</fullName>
    </recommendedName>
</protein>
<keyword evidence="3" id="KW-0067">ATP-binding</keyword>
<dbReference type="EMBL" id="LJUO01000034">
    <property type="protein sequence ID" value="KPK72346.1"/>
    <property type="molecule type" value="Genomic_DNA"/>
</dbReference>
<keyword evidence="1" id="KW-0547">Nucleotide-binding</keyword>
<dbReference type="SUPFAM" id="SSF52540">
    <property type="entry name" value="P-loop containing nucleoside triphosphate hydrolases"/>
    <property type="match status" value="1"/>
</dbReference>
<dbReference type="Gene3D" id="3.40.50.300">
    <property type="entry name" value="P-loop containing nucleotide triphosphate hydrolases"/>
    <property type="match status" value="1"/>
</dbReference>
<gene>
    <name evidence="4" type="ORF">AMJ87_04985</name>
</gene>